<keyword evidence="3" id="KW-1185">Reference proteome</keyword>
<gene>
    <name evidence="2" type="ORF">PV328_001076</name>
</gene>
<evidence type="ECO:0000313" key="3">
    <source>
        <dbReference type="Proteomes" id="UP001168990"/>
    </source>
</evidence>
<reference evidence="2" key="2">
    <citation type="submission" date="2023-03" db="EMBL/GenBank/DDBJ databases">
        <authorList>
            <person name="Inwood S.N."/>
            <person name="Skelly J.G."/>
            <person name="Guhlin J."/>
            <person name="Harrop T.W.R."/>
            <person name="Goldson S.G."/>
            <person name="Dearden P.K."/>
        </authorList>
    </citation>
    <scope>NUCLEOTIDE SEQUENCE</scope>
    <source>
        <strain evidence="2">Irish</strain>
        <tissue evidence="2">Whole body</tissue>
    </source>
</reference>
<reference evidence="2" key="1">
    <citation type="journal article" date="2023" name="bioRxiv">
        <title>Scaffold-level genome assemblies of two parasitoid biocontrol wasps reveal the parthenogenesis mechanism and an associated novel virus.</title>
        <authorList>
            <person name="Inwood S."/>
            <person name="Skelly J."/>
            <person name="Guhlin J."/>
            <person name="Harrop T."/>
            <person name="Goldson S."/>
            <person name="Dearden P."/>
        </authorList>
    </citation>
    <scope>NUCLEOTIDE SEQUENCE</scope>
    <source>
        <strain evidence="2">Irish</strain>
        <tissue evidence="2">Whole body</tissue>
    </source>
</reference>
<sequence>MEKRNVRTSLTTLKKAKKMLKSAVKQLPISNNIIKRIQRKRLKASAAMQKARQDKSKSEQVTHNLLVGRRIVDLNVLSDNLECCKCKKCLSLKNTVIENHFGLHSILDIRCADCSTISRVATGKMHYTNNDAKHRDVNTKAVLGAVHAGIGCTALNKLFSCLNIPIMSPGLYKRYEREIGPALEEAAKDSCRRAAKEERELIIKNVDKLCEQL</sequence>
<dbReference type="Pfam" id="PF20700">
    <property type="entry name" value="Mutator"/>
    <property type="match status" value="1"/>
</dbReference>
<comment type="caution">
    <text evidence="2">The sequence shown here is derived from an EMBL/GenBank/DDBJ whole genome shotgun (WGS) entry which is preliminary data.</text>
</comment>
<dbReference type="InterPro" id="IPR049012">
    <property type="entry name" value="Mutator_transp_dom"/>
</dbReference>
<evidence type="ECO:0000259" key="1">
    <source>
        <dbReference type="Pfam" id="PF20700"/>
    </source>
</evidence>
<evidence type="ECO:0000313" key="2">
    <source>
        <dbReference type="EMBL" id="KAK0176979.1"/>
    </source>
</evidence>
<proteinExistence type="predicted"/>
<dbReference type="AlphaFoldDB" id="A0AA39KX36"/>
<dbReference type="Proteomes" id="UP001168990">
    <property type="component" value="Unassembled WGS sequence"/>
</dbReference>
<dbReference type="EMBL" id="JAQQBS010000001">
    <property type="protein sequence ID" value="KAK0176979.1"/>
    <property type="molecule type" value="Genomic_DNA"/>
</dbReference>
<feature type="domain" description="Mutator-like transposase" evidence="1">
    <location>
        <begin position="68"/>
        <end position="204"/>
    </location>
</feature>
<organism evidence="2 3">
    <name type="scientific">Microctonus aethiopoides</name>
    <dbReference type="NCBI Taxonomy" id="144406"/>
    <lineage>
        <taxon>Eukaryota</taxon>
        <taxon>Metazoa</taxon>
        <taxon>Ecdysozoa</taxon>
        <taxon>Arthropoda</taxon>
        <taxon>Hexapoda</taxon>
        <taxon>Insecta</taxon>
        <taxon>Pterygota</taxon>
        <taxon>Neoptera</taxon>
        <taxon>Endopterygota</taxon>
        <taxon>Hymenoptera</taxon>
        <taxon>Apocrita</taxon>
        <taxon>Ichneumonoidea</taxon>
        <taxon>Braconidae</taxon>
        <taxon>Euphorinae</taxon>
        <taxon>Microctonus</taxon>
    </lineage>
</organism>
<protein>
    <recommendedName>
        <fullName evidence="1">Mutator-like transposase domain-containing protein</fullName>
    </recommendedName>
</protein>
<name>A0AA39KX36_9HYME</name>
<accession>A0AA39KX36</accession>